<name>A0ABN3P2W4_9ACTN</name>
<organism evidence="1 2">
    <name type="scientific">Streptomyces levis</name>
    <dbReference type="NCBI Taxonomy" id="285566"/>
    <lineage>
        <taxon>Bacteria</taxon>
        <taxon>Bacillati</taxon>
        <taxon>Actinomycetota</taxon>
        <taxon>Actinomycetes</taxon>
        <taxon>Kitasatosporales</taxon>
        <taxon>Streptomycetaceae</taxon>
        <taxon>Streptomyces</taxon>
    </lineage>
</organism>
<keyword evidence="2" id="KW-1185">Reference proteome</keyword>
<comment type="caution">
    <text evidence="1">The sequence shown here is derived from an EMBL/GenBank/DDBJ whole genome shotgun (WGS) entry which is preliminary data.</text>
</comment>
<gene>
    <name evidence="1" type="ORF">GCM10010423_64730</name>
</gene>
<dbReference type="Proteomes" id="UP001501095">
    <property type="component" value="Unassembled WGS sequence"/>
</dbReference>
<dbReference type="EMBL" id="BAAATM010000022">
    <property type="protein sequence ID" value="GAA2554607.1"/>
    <property type="molecule type" value="Genomic_DNA"/>
</dbReference>
<evidence type="ECO:0000313" key="1">
    <source>
        <dbReference type="EMBL" id="GAA2554607.1"/>
    </source>
</evidence>
<accession>A0ABN3P2W4</accession>
<sequence length="132" mass="14834">MALAAEGMTIRSLLEHVGIDTSGKDIYVGDKIVDKAEPPKKDPMEESRERAQAALIEHMNVANAFNKELAALLNKYSAEEHSNTPDFILAQYLVTCLDAFTVASRNREEWYGEFFSPGKRSEKVIRKEEQDG</sequence>
<proteinExistence type="predicted"/>
<dbReference type="RefSeq" id="WP_344542946.1">
    <property type="nucleotide sequence ID" value="NZ_BAAATM010000022.1"/>
</dbReference>
<evidence type="ECO:0000313" key="2">
    <source>
        <dbReference type="Proteomes" id="UP001501095"/>
    </source>
</evidence>
<protein>
    <submittedName>
        <fullName evidence="1">Uncharacterized protein</fullName>
    </submittedName>
</protein>
<reference evidence="1 2" key="1">
    <citation type="journal article" date="2019" name="Int. J. Syst. Evol. Microbiol.">
        <title>The Global Catalogue of Microorganisms (GCM) 10K type strain sequencing project: providing services to taxonomists for standard genome sequencing and annotation.</title>
        <authorList>
            <consortium name="The Broad Institute Genomics Platform"/>
            <consortium name="The Broad Institute Genome Sequencing Center for Infectious Disease"/>
            <person name="Wu L."/>
            <person name="Ma J."/>
        </authorList>
    </citation>
    <scope>NUCLEOTIDE SEQUENCE [LARGE SCALE GENOMIC DNA]</scope>
    <source>
        <strain evidence="1 2">JCM 6924</strain>
    </source>
</reference>